<feature type="chain" id="PRO_5014340899" description="Secreted protein" evidence="1">
    <location>
        <begin position="25"/>
        <end position="70"/>
    </location>
</feature>
<feature type="signal peptide" evidence="1">
    <location>
        <begin position="1"/>
        <end position="24"/>
    </location>
</feature>
<evidence type="ECO:0000256" key="1">
    <source>
        <dbReference type="SAM" id="SignalP"/>
    </source>
</evidence>
<organism evidence="2 3">
    <name type="scientific">Colobus angolensis palliatus</name>
    <name type="common">Peters' Angolan colobus</name>
    <dbReference type="NCBI Taxonomy" id="336983"/>
    <lineage>
        <taxon>Eukaryota</taxon>
        <taxon>Metazoa</taxon>
        <taxon>Chordata</taxon>
        <taxon>Craniata</taxon>
        <taxon>Vertebrata</taxon>
        <taxon>Euteleostomi</taxon>
        <taxon>Mammalia</taxon>
        <taxon>Eutheria</taxon>
        <taxon>Euarchontoglires</taxon>
        <taxon>Primates</taxon>
        <taxon>Haplorrhini</taxon>
        <taxon>Catarrhini</taxon>
        <taxon>Cercopithecidae</taxon>
        <taxon>Colobinae</taxon>
        <taxon>Colobus</taxon>
    </lineage>
</organism>
<dbReference type="OMA" id="DYRCEAP"/>
<protein>
    <recommendedName>
        <fullName evidence="4">Secreted protein</fullName>
    </recommendedName>
</protein>
<dbReference type="Proteomes" id="UP000233080">
    <property type="component" value="Unassembled WGS sequence"/>
</dbReference>
<reference evidence="2" key="1">
    <citation type="submission" date="2025-08" db="UniProtKB">
        <authorList>
            <consortium name="Ensembl"/>
        </authorList>
    </citation>
    <scope>IDENTIFICATION</scope>
</reference>
<evidence type="ECO:0008006" key="4">
    <source>
        <dbReference type="Google" id="ProtNLM"/>
    </source>
</evidence>
<proteinExistence type="predicted"/>
<dbReference type="AlphaFoldDB" id="A0A2K5HBD0"/>
<reference evidence="2" key="2">
    <citation type="submission" date="2025-09" db="UniProtKB">
        <authorList>
            <consortium name="Ensembl"/>
        </authorList>
    </citation>
    <scope>IDENTIFICATION</scope>
</reference>
<keyword evidence="1" id="KW-0732">Signal</keyword>
<dbReference type="Ensembl" id="ENSCANT00000007008.1">
    <property type="protein sequence ID" value="ENSCANP00000001647.1"/>
    <property type="gene ID" value="ENSCANG00000006406.1"/>
</dbReference>
<evidence type="ECO:0000313" key="3">
    <source>
        <dbReference type="Proteomes" id="UP000233080"/>
    </source>
</evidence>
<dbReference type="STRING" id="336983.ENSCANP00000001647"/>
<accession>A0A2K5HBD0</accession>
<sequence length="70" mass="8198">MAQEQVSCFVLFVCFAFYRDRVSPCCPGWSPTPELRPSTHLHLPLCWDYRCEAPHLRMAQQNADYKESSF</sequence>
<evidence type="ECO:0000313" key="2">
    <source>
        <dbReference type="Ensembl" id="ENSCANP00000001647.1"/>
    </source>
</evidence>
<name>A0A2K5HBD0_COLAP</name>
<keyword evidence="3" id="KW-1185">Reference proteome</keyword>